<proteinExistence type="predicted"/>
<organism evidence="1 2">
    <name type="scientific">Roridomyces roridus</name>
    <dbReference type="NCBI Taxonomy" id="1738132"/>
    <lineage>
        <taxon>Eukaryota</taxon>
        <taxon>Fungi</taxon>
        <taxon>Dikarya</taxon>
        <taxon>Basidiomycota</taxon>
        <taxon>Agaricomycotina</taxon>
        <taxon>Agaricomycetes</taxon>
        <taxon>Agaricomycetidae</taxon>
        <taxon>Agaricales</taxon>
        <taxon>Marasmiineae</taxon>
        <taxon>Mycenaceae</taxon>
        <taxon>Roridomyces</taxon>
    </lineage>
</organism>
<sequence length="99" mass="11187">MPSNAQLFLLLSPHPTVSRGLSLTQTDWTMYDISRQSIAGYCITKIPDKQRSSAQLLFPCSPTAPFQAVLFFYTMNGLEWTHRRKYFFGGASSTRCGFP</sequence>
<comment type="caution">
    <text evidence="1">The sequence shown here is derived from an EMBL/GenBank/DDBJ whole genome shotgun (WGS) entry which is preliminary data.</text>
</comment>
<gene>
    <name evidence="1" type="ORF">FB45DRAFT_905381</name>
</gene>
<evidence type="ECO:0000313" key="1">
    <source>
        <dbReference type="EMBL" id="KAJ7639356.1"/>
    </source>
</evidence>
<dbReference type="EMBL" id="JARKIF010000005">
    <property type="protein sequence ID" value="KAJ7639356.1"/>
    <property type="molecule type" value="Genomic_DNA"/>
</dbReference>
<accession>A0AAD7C5E4</accession>
<dbReference type="AlphaFoldDB" id="A0AAD7C5E4"/>
<protein>
    <submittedName>
        <fullName evidence="1">Uncharacterized protein</fullName>
    </submittedName>
</protein>
<keyword evidence="2" id="KW-1185">Reference proteome</keyword>
<name>A0AAD7C5E4_9AGAR</name>
<reference evidence="1" key="1">
    <citation type="submission" date="2023-03" db="EMBL/GenBank/DDBJ databases">
        <title>Massive genome expansion in bonnet fungi (Mycena s.s.) driven by repeated elements and novel gene families across ecological guilds.</title>
        <authorList>
            <consortium name="Lawrence Berkeley National Laboratory"/>
            <person name="Harder C.B."/>
            <person name="Miyauchi S."/>
            <person name="Viragh M."/>
            <person name="Kuo A."/>
            <person name="Thoen E."/>
            <person name="Andreopoulos B."/>
            <person name="Lu D."/>
            <person name="Skrede I."/>
            <person name="Drula E."/>
            <person name="Henrissat B."/>
            <person name="Morin E."/>
            <person name="Kohler A."/>
            <person name="Barry K."/>
            <person name="LaButti K."/>
            <person name="Morin E."/>
            <person name="Salamov A."/>
            <person name="Lipzen A."/>
            <person name="Mereny Z."/>
            <person name="Hegedus B."/>
            <person name="Baldrian P."/>
            <person name="Stursova M."/>
            <person name="Weitz H."/>
            <person name="Taylor A."/>
            <person name="Grigoriev I.V."/>
            <person name="Nagy L.G."/>
            <person name="Martin F."/>
            <person name="Kauserud H."/>
        </authorList>
    </citation>
    <scope>NUCLEOTIDE SEQUENCE</scope>
    <source>
        <strain evidence="1">9284</strain>
    </source>
</reference>
<evidence type="ECO:0000313" key="2">
    <source>
        <dbReference type="Proteomes" id="UP001221142"/>
    </source>
</evidence>
<dbReference type="Proteomes" id="UP001221142">
    <property type="component" value="Unassembled WGS sequence"/>
</dbReference>